<dbReference type="Gene3D" id="2.40.30.20">
    <property type="match status" value="2"/>
</dbReference>
<evidence type="ECO:0000256" key="10">
    <source>
        <dbReference type="NCBIfam" id="TIGR00187"/>
    </source>
</evidence>
<evidence type="ECO:0000256" key="9">
    <source>
        <dbReference type="ARBA" id="ARBA00022737"/>
    </source>
</evidence>
<dbReference type="AlphaFoldDB" id="A0A1F4PZS8"/>
<reference evidence="13 14" key="1">
    <citation type="journal article" date="2016" name="Nat. Commun.">
        <title>Thousands of microbial genomes shed light on interconnected biogeochemical processes in an aquifer system.</title>
        <authorList>
            <person name="Anantharaman K."/>
            <person name="Brown C.T."/>
            <person name="Hug L.A."/>
            <person name="Sharon I."/>
            <person name="Castelle C.J."/>
            <person name="Probst A.J."/>
            <person name="Thomas B.C."/>
            <person name="Singh A."/>
            <person name="Wilkins M.J."/>
            <person name="Karaoz U."/>
            <person name="Brodie E.L."/>
            <person name="Williams K.H."/>
            <person name="Hubbard S.S."/>
            <person name="Banfield J.F."/>
        </authorList>
    </citation>
    <scope>NUCLEOTIDE SEQUENCE [LARGE SCALE GENOMIC DNA]</scope>
</reference>
<dbReference type="NCBIfam" id="NF009566">
    <property type="entry name" value="PRK13020.1"/>
    <property type="match status" value="1"/>
</dbReference>
<feature type="repeat" description="Lumazine-binding" evidence="11">
    <location>
        <begin position="97"/>
        <end position="193"/>
    </location>
</feature>
<feature type="domain" description="Lumazine-binding" evidence="12">
    <location>
        <begin position="1"/>
        <end position="96"/>
    </location>
</feature>
<proteinExistence type="predicted"/>
<dbReference type="Proteomes" id="UP000178724">
    <property type="component" value="Unassembled WGS sequence"/>
</dbReference>
<dbReference type="SUPFAM" id="SSF63380">
    <property type="entry name" value="Riboflavin synthase domain-like"/>
    <property type="match status" value="2"/>
</dbReference>
<evidence type="ECO:0000313" key="14">
    <source>
        <dbReference type="Proteomes" id="UP000178724"/>
    </source>
</evidence>
<dbReference type="CDD" id="cd00402">
    <property type="entry name" value="Riboflavin_synthase_like"/>
    <property type="match status" value="1"/>
</dbReference>
<evidence type="ECO:0000256" key="8">
    <source>
        <dbReference type="ARBA" id="ARBA00022679"/>
    </source>
</evidence>
<evidence type="ECO:0000256" key="3">
    <source>
        <dbReference type="ARBA" id="ARBA00004887"/>
    </source>
</evidence>
<evidence type="ECO:0000256" key="4">
    <source>
        <dbReference type="ARBA" id="ARBA00011233"/>
    </source>
</evidence>
<feature type="domain" description="Lumazine-binding" evidence="12">
    <location>
        <begin position="97"/>
        <end position="193"/>
    </location>
</feature>
<dbReference type="FunFam" id="2.40.30.20:FF:000003">
    <property type="entry name" value="Riboflavin synthase, alpha subunit"/>
    <property type="match status" value="1"/>
</dbReference>
<evidence type="ECO:0000256" key="6">
    <source>
        <dbReference type="ARBA" id="ARBA00013950"/>
    </source>
</evidence>
<keyword evidence="7" id="KW-0686">Riboflavin biosynthesis</keyword>
<comment type="pathway">
    <text evidence="3">Cofactor biosynthesis; riboflavin biosynthesis; riboflavin from 2-hydroxy-3-oxobutyl phosphate and 5-amino-6-(D-ribitylamino)uracil: step 2/2.</text>
</comment>
<gene>
    <name evidence="13" type="ORF">A2625_02540</name>
</gene>
<name>A0A1F4PZS8_UNCSA</name>
<comment type="caution">
    <text evidence="13">The sequence shown here is derived from an EMBL/GenBank/DDBJ whole genome shotgun (WGS) entry which is preliminary data.</text>
</comment>
<dbReference type="EC" id="2.5.1.9" evidence="5 10"/>
<dbReference type="PANTHER" id="PTHR21098">
    <property type="entry name" value="RIBOFLAVIN SYNTHASE ALPHA CHAIN"/>
    <property type="match status" value="1"/>
</dbReference>
<accession>A0A1F4PZS8</accession>
<dbReference type="GO" id="GO:0009231">
    <property type="term" value="P:riboflavin biosynthetic process"/>
    <property type="evidence" value="ECO:0007669"/>
    <property type="project" value="UniProtKB-KW"/>
</dbReference>
<feature type="repeat" description="Lumazine-binding" evidence="11">
    <location>
        <begin position="1"/>
        <end position="96"/>
    </location>
</feature>
<comment type="function">
    <text evidence="2">Catalyzes the dismutation of two molecules of 6,7-dimethyl-8-ribityllumazine, resulting in the formation of riboflavin and 5-amino-6-(D-ribitylamino)uracil.</text>
</comment>
<evidence type="ECO:0000256" key="5">
    <source>
        <dbReference type="ARBA" id="ARBA00012827"/>
    </source>
</evidence>
<evidence type="ECO:0000259" key="12">
    <source>
        <dbReference type="PROSITE" id="PS51177"/>
    </source>
</evidence>
<dbReference type="Pfam" id="PF00677">
    <property type="entry name" value="Lum_binding"/>
    <property type="match status" value="2"/>
</dbReference>
<protein>
    <recommendedName>
        <fullName evidence="6 10">Riboflavin synthase</fullName>
        <ecNumber evidence="5 10">2.5.1.9</ecNumber>
    </recommendedName>
</protein>
<comment type="subunit">
    <text evidence="4">Homotrimer.</text>
</comment>
<dbReference type="InterPro" id="IPR001783">
    <property type="entry name" value="Lumazine-bd"/>
</dbReference>
<dbReference type="InterPro" id="IPR026017">
    <property type="entry name" value="Lumazine-bd_dom"/>
</dbReference>
<evidence type="ECO:0000313" key="13">
    <source>
        <dbReference type="EMBL" id="OGB89181.1"/>
    </source>
</evidence>
<evidence type="ECO:0000256" key="7">
    <source>
        <dbReference type="ARBA" id="ARBA00022619"/>
    </source>
</evidence>
<comment type="catalytic activity">
    <reaction evidence="1">
        <text>2 6,7-dimethyl-8-(1-D-ribityl)lumazine + H(+) = 5-amino-6-(D-ribitylamino)uracil + riboflavin</text>
        <dbReference type="Rhea" id="RHEA:20772"/>
        <dbReference type="ChEBI" id="CHEBI:15378"/>
        <dbReference type="ChEBI" id="CHEBI:15934"/>
        <dbReference type="ChEBI" id="CHEBI:57986"/>
        <dbReference type="ChEBI" id="CHEBI:58201"/>
        <dbReference type="EC" id="2.5.1.9"/>
    </reaction>
</comment>
<evidence type="ECO:0000256" key="11">
    <source>
        <dbReference type="PROSITE-ProRule" id="PRU00524"/>
    </source>
</evidence>
<dbReference type="GO" id="GO:0004746">
    <property type="term" value="F:riboflavin synthase activity"/>
    <property type="evidence" value="ECO:0007669"/>
    <property type="project" value="UniProtKB-UniRule"/>
</dbReference>
<dbReference type="EMBL" id="METM01000029">
    <property type="protein sequence ID" value="OGB89181.1"/>
    <property type="molecule type" value="Genomic_DNA"/>
</dbReference>
<dbReference type="NCBIfam" id="NF006767">
    <property type="entry name" value="PRK09289.1"/>
    <property type="match status" value="1"/>
</dbReference>
<dbReference type="InterPro" id="IPR017938">
    <property type="entry name" value="Riboflavin_synthase-like_b-brl"/>
</dbReference>
<dbReference type="PROSITE" id="PS51177">
    <property type="entry name" value="LUMAZINE_BIND"/>
    <property type="match status" value="2"/>
</dbReference>
<organism evidence="13 14">
    <name type="scientific">candidate division WOR-1 bacterium RIFCSPHIGHO2_01_FULL_53_15</name>
    <dbReference type="NCBI Taxonomy" id="1802564"/>
    <lineage>
        <taxon>Bacteria</taxon>
        <taxon>Bacillati</taxon>
        <taxon>Saganbacteria</taxon>
    </lineage>
</organism>
<evidence type="ECO:0000256" key="2">
    <source>
        <dbReference type="ARBA" id="ARBA00002803"/>
    </source>
</evidence>
<dbReference type="NCBIfam" id="TIGR00187">
    <property type="entry name" value="ribE"/>
    <property type="match status" value="1"/>
</dbReference>
<evidence type="ECO:0000256" key="1">
    <source>
        <dbReference type="ARBA" id="ARBA00000968"/>
    </source>
</evidence>
<sequence>MFTGLIEQVGVVASLIRGQQAAKLMVAAPKIFDDLKFGDSIAVNGACLTVTHERRGFAEFDLSAETLKKTTLGDLRISDKVNLERALPVAGRLGGHLVTGHIDGVGEIRAKIARVEGVDLQLSVPSELLRYIVIKGPIAVEGLSLTVADIRDGLVTIAVIPQTVKATNLGERSVGDRVNLEVDLLSKYIEKHLRGEPKGITDETMMRVGFLPMGWIDN</sequence>
<dbReference type="InterPro" id="IPR023366">
    <property type="entry name" value="ATP_synth_asu-like_sf"/>
</dbReference>
<dbReference type="PIRSF" id="PIRSF000498">
    <property type="entry name" value="Riboflavin_syn_A"/>
    <property type="match status" value="1"/>
</dbReference>
<keyword evidence="8" id="KW-0808">Transferase</keyword>
<keyword evidence="9" id="KW-0677">Repeat</keyword>
<dbReference type="FunFam" id="2.40.30.20:FF:000004">
    <property type="entry name" value="Riboflavin synthase, alpha subunit"/>
    <property type="match status" value="1"/>
</dbReference>
<dbReference type="PANTHER" id="PTHR21098:SF12">
    <property type="entry name" value="RIBOFLAVIN SYNTHASE"/>
    <property type="match status" value="1"/>
</dbReference>